<reference evidence="2" key="1">
    <citation type="submission" date="2023-06" db="EMBL/GenBank/DDBJ databases">
        <title>Genome-scale phylogeny and comparative genomics of the fungal order Sordariales.</title>
        <authorList>
            <consortium name="Lawrence Berkeley National Laboratory"/>
            <person name="Hensen N."/>
            <person name="Bonometti L."/>
            <person name="Westerberg I."/>
            <person name="Brannstrom I.O."/>
            <person name="Guillou S."/>
            <person name="Cros-Aarteil S."/>
            <person name="Calhoun S."/>
            <person name="Haridas S."/>
            <person name="Kuo A."/>
            <person name="Mondo S."/>
            <person name="Pangilinan J."/>
            <person name="Riley R."/>
            <person name="Labutti K."/>
            <person name="Andreopoulos B."/>
            <person name="Lipzen A."/>
            <person name="Chen C."/>
            <person name="Yanf M."/>
            <person name="Daum C."/>
            <person name="Ng V."/>
            <person name="Clum A."/>
            <person name="Steindorff A."/>
            <person name="Ohm R."/>
            <person name="Martin F."/>
            <person name="Silar P."/>
            <person name="Natvig D."/>
            <person name="Lalanne C."/>
            <person name="Gautier V."/>
            <person name="Ament-Velasquez S.L."/>
            <person name="Kruys A."/>
            <person name="Hutchinson M.I."/>
            <person name="Powell A.J."/>
            <person name="Barry K."/>
            <person name="Miller A.N."/>
            <person name="Grigoriev I.V."/>
            <person name="Debuchy R."/>
            <person name="Gladieux P."/>
            <person name="Thoren M.H."/>
            <person name="Johannesson H."/>
        </authorList>
    </citation>
    <scope>NUCLEOTIDE SEQUENCE</scope>
    <source>
        <strain evidence="2">CBS 540.89</strain>
    </source>
</reference>
<organism evidence="2 3">
    <name type="scientific">Apiosordaria backusii</name>
    <dbReference type="NCBI Taxonomy" id="314023"/>
    <lineage>
        <taxon>Eukaryota</taxon>
        <taxon>Fungi</taxon>
        <taxon>Dikarya</taxon>
        <taxon>Ascomycota</taxon>
        <taxon>Pezizomycotina</taxon>
        <taxon>Sordariomycetes</taxon>
        <taxon>Sordariomycetidae</taxon>
        <taxon>Sordariales</taxon>
        <taxon>Lasiosphaeriaceae</taxon>
        <taxon>Apiosordaria</taxon>
    </lineage>
</organism>
<feature type="compositionally biased region" description="Polar residues" evidence="1">
    <location>
        <begin position="358"/>
        <end position="376"/>
    </location>
</feature>
<feature type="region of interest" description="Disordered" evidence="1">
    <location>
        <begin position="146"/>
        <end position="221"/>
    </location>
</feature>
<evidence type="ECO:0000256" key="1">
    <source>
        <dbReference type="SAM" id="MobiDB-lite"/>
    </source>
</evidence>
<comment type="caution">
    <text evidence="2">The sequence shown here is derived from an EMBL/GenBank/DDBJ whole genome shotgun (WGS) entry which is preliminary data.</text>
</comment>
<feature type="compositionally biased region" description="Polar residues" evidence="1">
    <location>
        <begin position="435"/>
        <end position="446"/>
    </location>
</feature>
<keyword evidence="3" id="KW-1185">Reference proteome</keyword>
<feature type="compositionally biased region" description="Acidic residues" evidence="1">
    <location>
        <begin position="676"/>
        <end position="691"/>
    </location>
</feature>
<dbReference type="EMBL" id="JAUKTV010000005">
    <property type="protein sequence ID" value="KAK0737408.1"/>
    <property type="molecule type" value="Genomic_DNA"/>
</dbReference>
<feature type="compositionally biased region" description="Acidic residues" evidence="1">
    <location>
        <begin position="150"/>
        <end position="167"/>
    </location>
</feature>
<name>A0AA40BNM3_9PEZI</name>
<feature type="compositionally biased region" description="Low complexity" evidence="1">
    <location>
        <begin position="578"/>
        <end position="638"/>
    </location>
</feature>
<proteinExistence type="predicted"/>
<protein>
    <submittedName>
        <fullName evidence="2">Uncharacterized protein</fullName>
    </submittedName>
</protein>
<evidence type="ECO:0000313" key="3">
    <source>
        <dbReference type="Proteomes" id="UP001172159"/>
    </source>
</evidence>
<feature type="compositionally biased region" description="Pro residues" evidence="1">
    <location>
        <begin position="549"/>
        <end position="569"/>
    </location>
</feature>
<accession>A0AA40BNM3</accession>
<dbReference type="AlphaFoldDB" id="A0AA40BNM3"/>
<evidence type="ECO:0000313" key="2">
    <source>
        <dbReference type="EMBL" id="KAK0737408.1"/>
    </source>
</evidence>
<feature type="region of interest" description="Disordered" evidence="1">
    <location>
        <begin position="342"/>
        <end position="691"/>
    </location>
</feature>
<feature type="compositionally biased region" description="Polar residues" evidence="1">
    <location>
        <begin position="189"/>
        <end position="204"/>
    </location>
</feature>
<feature type="compositionally biased region" description="Basic residues" evidence="1">
    <location>
        <begin position="345"/>
        <end position="357"/>
    </location>
</feature>
<sequence>MAPPVPRADAAKKVLHGVEYEYGFPPSELFHIVKFNTKLKNYDRTNSWGEVSRSEWRKYISVYPRLYQVRPVSKGRIEKWLGIDDNRATFQSWGSTFRAFLRTELEDQRTNTHVRRPGIPPEATWLNEEHRLRGEAFDIKKRRLVTAPAQEEEEGDDASEVAVEEEEEQKHQIPAGGQRESEEAVEQPRGTTHESNNGPNISQRPNKRKREDQDFSTVVGTPFPPALLASLPPHLRNQSKEQYAHAELRAAAVGFRNLYSDVLQVAQELDASDPLRPLLSHVANSASLDVVRAERAARTSSELLKSLATAQAEAVRTYEPDEEMRIKRARARAAYEMLPNVAPAHSHRHPQREHARTRQVQGQIPNHSLTRDNSQVPEADDNVRSLTVPREESSPSGGYELPDHLVDNLRYMFEPSSSDRFGPPSSPAGGAGDSHPNTAADVQSSRSHSRGTPAFASTGVSSHHRVPSGEFSPAITVDNNNVIAQQPPRLQPQPRPQLRRTTTTSFDSIPVNSVEAPSYHSLPSYPPPSRSHSERPHATHQPPAVNLPRLPPTVEPTPIQPPPLGPPSFGPANRRITTRATSAQAAPQPQTQQPRRVQTWQSSQETQASSTRQTRQSSQQPQPAPSVASSTSSSSLSRDPLRATAGQARGQRSFRGNRQRGGKSKSGGAHTRIVEEVEEGEEGEEENEREE</sequence>
<dbReference type="Proteomes" id="UP001172159">
    <property type="component" value="Unassembled WGS sequence"/>
</dbReference>
<gene>
    <name evidence="2" type="ORF">B0T21DRAFT_347779</name>
</gene>